<sequence length="115" mass="12616">MADVDTDKMKSREVKGRNGTEGEIFGEAKPGSPFSKIEIGMPQKQVSDLVGARDADCGSYVTGKAWIPFHFGGDKYRTECAYKGLGRLVFSSNSDFDSRAVLIKIINDPSEDGYR</sequence>
<keyword evidence="3" id="KW-1185">Reference proteome</keyword>
<evidence type="ECO:0000313" key="3">
    <source>
        <dbReference type="Proteomes" id="UP000824755"/>
    </source>
</evidence>
<accession>A0ABX8WST8</accession>
<proteinExistence type="predicted"/>
<evidence type="ECO:0000256" key="1">
    <source>
        <dbReference type="SAM" id="MobiDB-lite"/>
    </source>
</evidence>
<dbReference type="Proteomes" id="UP000824755">
    <property type="component" value="Chromosome"/>
</dbReference>
<protein>
    <submittedName>
        <fullName evidence="2">Uncharacterized protein</fullName>
    </submittedName>
</protein>
<feature type="compositionally biased region" description="Basic and acidic residues" evidence="1">
    <location>
        <begin position="1"/>
        <end position="20"/>
    </location>
</feature>
<dbReference type="EMBL" id="CP080544">
    <property type="protein sequence ID" value="QYR53896.1"/>
    <property type="molecule type" value="Genomic_DNA"/>
</dbReference>
<reference evidence="2 3" key="1">
    <citation type="submission" date="2021-08" db="EMBL/GenBank/DDBJ databases">
        <title>Lysobacter sp. strain CJ11 Genome sequencing and assembly.</title>
        <authorList>
            <person name="Kim I."/>
        </authorList>
    </citation>
    <scope>NUCLEOTIDE SEQUENCE [LARGE SCALE GENOMIC DNA]</scope>
    <source>
        <strain evidence="2 3">CJ11</strain>
    </source>
</reference>
<name>A0ABX8WST8_9GAMM</name>
<evidence type="ECO:0000313" key="2">
    <source>
        <dbReference type="EMBL" id="QYR53896.1"/>
    </source>
</evidence>
<gene>
    <name evidence="2" type="ORF">H8L67_02460</name>
</gene>
<feature type="region of interest" description="Disordered" evidence="1">
    <location>
        <begin position="1"/>
        <end position="34"/>
    </location>
</feature>
<organism evidence="2 3">
    <name type="scientific">Lysobacter soyae</name>
    <dbReference type="NCBI Taxonomy" id="2764185"/>
    <lineage>
        <taxon>Bacteria</taxon>
        <taxon>Pseudomonadati</taxon>
        <taxon>Pseudomonadota</taxon>
        <taxon>Gammaproteobacteria</taxon>
        <taxon>Lysobacterales</taxon>
        <taxon>Lysobacteraceae</taxon>
        <taxon>Lysobacter</taxon>
    </lineage>
</organism>